<evidence type="ECO:0000256" key="2">
    <source>
        <dbReference type="ARBA" id="ARBA00022857"/>
    </source>
</evidence>
<protein>
    <submittedName>
        <fullName evidence="4">NAD-P-binding protein</fullName>
    </submittedName>
</protein>
<name>A0AAD6YQT3_9AGAR</name>
<comment type="similarity">
    <text evidence="1">Belongs to the short-chain dehydrogenases/reductases (SDR) family.</text>
</comment>
<dbReference type="PANTHER" id="PTHR24320">
    <property type="entry name" value="RETINOL DEHYDROGENASE"/>
    <property type="match status" value="1"/>
</dbReference>
<dbReference type="Pfam" id="PF00106">
    <property type="entry name" value="adh_short"/>
    <property type="match status" value="1"/>
</dbReference>
<dbReference type="SUPFAM" id="SSF51735">
    <property type="entry name" value="NAD(P)-binding Rossmann-fold domains"/>
    <property type="match status" value="1"/>
</dbReference>
<comment type="caution">
    <text evidence="4">The sequence shown here is derived from an EMBL/GenBank/DDBJ whole genome shotgun (WGS) entry which is preliminary data.</text>
</comment>
<dbReference type="PROSITE" id="PS00061">
    <property type="entry name" value="ADH_SHORT"/>
    <property type="match status" value="1"/>
</dbReference>
<dbReference type="InterPro" id="IPR020904">
    <property type="entry name" value="Sc_DH/Rdtase_CS"/>
</dbReference>
<dbReference type="PRINTS" id="PR00081">
    <property type="entry name" value="GDHRDH"/>
</dbReference>
<dbReference type="InterPro" id="IPR002347">
    <property type="entry name" value="SDR_fam"/>
</dbReference>
<dbReference type="Proteomes" id="UP001219525">
    <property type="component" value="Unassembled WGS sequence"/>
</dbReference>
<dbReference type="GO" id="GO:0016491">
    <property type="term" value="F:oxidoreductase activity"/>
    <property type="evidence" value="ECO:0007669"/>
    <property type="project" value="UniProtKB-KW"/>
</dbReference>
<evidence type="ECO:0000313" key="5">
    <source>
        <dbReference type="Proteomes" id="UP001219525"/>
    </source>
</evidence>
<sequence length="317" mass="34777">MGVLWDMVKSLATESFPPRSKFTIKDVPDLSGKIIIVTGGNSGLGFATSKVLVERGAKVYIATRSEAKAKEAIEQIANDTGKTPLFLKLDLADLDSVQAAANMFLSKENRLDVLYNSAGVMIPSKEAVTKQGYDLQFGTNVLGHFYLTKLLLPLLISTAKSSPKDKARIVTISSGAHHMSNLSFATFKDGPARKKANEWALYGQSKFGDVVLAKELARRYGEEGIVSLALNPGNVNTNLQKELPGWQSRFIKMTIMYPILPNGITTHLWAGTAPETAEYNGKYLIPWARVGEPRTDTQDAKVGEELWTWLEEQVAGR</sequence>
<keyword evidence="3" id="KW-0560">Oxidoreductase</keyword>
<evidence type="ECO:0000313" key="4">
    <source>
        <dbReference type="EMBL" id="KAJ7226766.1"/>
    </source>
</evidence>
<keyword evidence="2" id="KW-0521">NADP</keyword>
<dbReference type="InterPro" id="IPR036291">
    <property type="entry name" value="NAD(P)-bd_dom_sf"/>
</dbReference>
<reference evidence="4" key="1">
    <citation type="submission" date="2023-03" db="EMBL/GenBank/DDBJ databases">
        <title>Massive genome expansion in bonnet fungi (Mycena s.s.) driven by repeated elements and novel gene families across ecological guilds.</title>
        <authorList>
            <consortium name="Lawrence Berkeley National Laboratory"/>
            <person name="Harder C.B."/>
            <person name="Miyauchi S."/>
            <person name="Viragh M."/>
            <person name="Kuo A."/>
            <person name="Thoen E."/>
            <person name="Andreopoulos B."/>
            <person name="Lu D."/>
            <person name="Skrede I."/>
            <person name="Drula E."/>
            <person name="Henrissat B."/>
            <person name="Morin E."/>
            <person name="Kohler A."/>
            <person name="Barry K."/>
            <person name="LaButti K."/>
            <person name="Morin E."/>
            <person name="Salamov A."/>
            <person name="Lipzen A."/>
            <person name="Mereny Z."/>
            <person name="Hegedus B."/>
            <person name="Baldrian P."/>
            <person name="Stursova M."/>
            <person name="Weitz H."/>
            <person name="Taylor A."/>
            <person name="Grigoriev I.V."/>
            <person name="Nagy L.G."/>
            <person name="Martin F."/>
            <person name="Kauserud H."/>
        </authorList>
    </citation>
    <scope>NUCLEOTIDE SEQUENCE</scope>
    <source>
        <strain evidence="4">9144</strain>
    </source>
</reference>
<evidence type="ECO:0000256" key="1">
    <source>
        <dbReference type="ARBA" id="ARBA00006484"/>
    </source>
</evidence>
<evidence type="ECO:0000256" key="3">
    <source>
        <dbReference type="ARBA" id="ARBA00023002"/>
    </source>
</evidence>
<proteinExistence type="inferred from homology"/>
<keyword evidence="5" id="KW-1185">Reference proteome</keyword>
<dbReference type="PANTHER" id="PTHR24320:SF236">
    <property type="entry name" value="SHORT-CHAIN DEHYDROGENASE-RELATED"/>
    <property type="match status" value="1"/>
</dbReference>
<gene>
    <name evidence="4" type="ORF">GGX14DRAFT_530789</name>
</gene>
<dbReference type="Gene3D" id="3.40.50.720">
    <property type="entry name" value="NAD(P)-binding Rossmann-like Domain"/>
    <property type="match status" value="1"/>
</dbReference>
<dbReference type="AlphaFoldDB" id="A0AAD6YQT3"/>
<dbReference type="EMBL" id="JARJCW010000003">
    <property type="protein sequence ID" value="KAJ7226766.1"/>
    <property type="molecule type" value="Genomic_DNA"/>
</dbReference>
<accession>A0AAD6YQT3</accession>
<organism evidence="4 5">
    <name type="scientific">Mycena pura</name>
    <dbReference type="NCBI Taxonomy" id="153505"/>
    <lineage>
        <taxon>Eukaryota</taxon>
        <taxon>Fungi</taxon>
        <taxon>Dikarya</taxon>
        <taxon>Basidiomycota</taxon>
        <taxon>Agaricomycotina</taxon>
        <taxon>Agaricomycetes</taxon>
        <taxon>Agaricomycetidae</taxon>
        <taxon>Agaricales</taxon>
        <taxon>Marasmiineae</taxon>
        <taxon>Mycenaceae</taxon>
        <taxon>Mycena</taxon>
    </lineage>
</organism>